<comment type="caution">
    <text evidence="2">The sequence shown here is derived from an EMBL/GenBank/DDBJ whole genome shotgun (WGS) entry which is preliminary data.</text>
</comment>
<dbReference type="SUPFAM" id="SSF53756">
    <property type="entry name" value="UDP-Glycosyltransferase/glycogen phosphorylase"/>
    <property type="match status" value="1"/>
</dbReference>
<accession>A0A7W7SHT0</accession>
<evidence type="ECO:0000313" key="2">
    <source>
        <dbReference type="EMBL" id="MBB4950740.1"/>
    </source>
</evidence>
<gene>
    <name evidence="2" type="ORF">F4556_006275</name>
</gene>
<dbReference type="PANTHER" id="PTHR12526:SF636">
    <property type="entry name" value="BLL3647 PROTEIN"/>
    <property type="match status" value="1"/>
</dbReference>
<dbReference type="RefSeq" id="WP_184922175.1">
    <property type="nucleotide sequence ID" value="NZ_JACHJR010000001.1"/>
</dbReference>
<protein>
    <recommendedName>
        <fullName evidence="1">D-inositol 3-phosphate glycosyltransferase</fullName>
    </recommendedName>
</protein>
<reference evidence="2 3" key="1">
    <citation type="submission" date="2020-08" db="EMBL/GenBank/DDBJ databases">
        <title>Sequencing the genomes of 1000 actinobacteria strains.</title>
        <authorList>
            <person name="Klenk H.-P."/>
        </authorList>
    </citation>
    <scope>NUCLEOTIDE SEQUENCE [LARGE SCALE GENOMIC DNA]</scope>
    <source>
        <strain evidence="2 3">DSM 44786</strain>
    </source>
</reference>
<dbReference type="Pfam" id="PF13692">
    <property type="entry name" value="Glyco_trans_1_4"/>
    <property type="match status" value="1"/>
</dbReference>
<dbReference type="Gene3D" id="3.40.50.2000">
    <property type="entry name" value="Glycogen Phosphorylase B"/>
    <property type="match status" value="2"/>
</dbReference>
<name>A0A7W7SHT0_9ACTN</name>
<dbReference type="Proteomes" id="UP000573327">
    <property type="component" value="Unassembled WGS sequence"/>
</dbReference>
<dbReference type="CDD" id="cd03801">
    <property type="entry name" value="GT4_PimA-like"/>
    <property type="match status" value="1"/>
</dbReference>
<dbReference type="PANTHER" id="PTHR12526">
    <property type="entry name" value="GLYCOSYLTRANSFERASE"/>
    <property type="match status" value="1"/>
</dbReference>
<dbReference type="AlphaFoldDB" id="A0A7W7SHT0"/>
<dbReference type="EMBL" id="JACHJR010000001">
    <property type="protein sequence ID" value="MBB4950740.1"/>
    <property type="molecule type" value="Genomic_DNA"/>
</dbReference>
<proteinExistence type="predicted"/>
<organism evidence="2 3">
    <name type="scientific">Kitasatospora gansuensis</name>
    <dbReference type="NCBI Taxonomy" id="258050"/>
    <lineage>
        <taxon>Bacteria</taxon>
        <taxon>Bacillati</taxon>
        <taxon>Actinomycetota</taxon>
        <taxon>Actinomycetes</taxon>
        <taxon>Kitasatosporales</taxon>
        <taxon>Streptomycetaceae</taxon>
        <taxon>Kitasatospora</taxon>
    </lineage>
</organism>
<evidence type="ECO:0000313" key="3">
    <source>
        <dbReference type="Proteomes" id="UP000573327"/>
    </source>
</evidence>
<evidence type="ECO:0000256" key="1">
    <source>
        <dbReference type="ARBA" id="ARBA00021292"/>
    </source>
</evidence>
<sequence length="399" mass="42619">MSGLRVLVHLNNLALGGAQLNAVDIARTLRDRGHHPVLFAQGVDGPAPLVELAAGHGLELVVEGGPDTPARAVRQRLNRVAEQHGSQLLHAWEVRAARNSFFGPGRLGRLPVITTFYGIRMLRGLPRHQPLVLGLGALMGDGRAFGHRDVRLIEPPVNTVTDAPGVVDGAAFRREHGIGERELLLAIVTRLVPDLEKDAGALLTIEAVRRLADPRVRLAVVGAGPSLERLRAAAAATNTALGRQAVLVPGQLADPRPAYQAADVVLGMGGSALRGLAFGKPVVVHGAAGYTALHEPGPLVEPHASRCMYGFGDGSGSPERLAGQLRPLLDDPARRAGLGDWGRDWVVGRFSLESVATAFEELYREVVTTPPGRASWLRDLEQMSRFEYSKPTAARLLGR</sequence>
<dbReference type="GO" id="GO:0016757">
    <property type="term" value="F:glycosyltransferase activity"/>
    <property type="evidence" value="ECO:0007669"/>
    <property type="project" value="TreeGrafter"/>
</dbReference>
<keyword evidence="3" id="KW-1185">Reference proteome</keyword>